<reference evidence="3" key="1">
    <citation type="journal article" date="2019" name="Int. J. Syst. Evol. Microbiol.">
        <title>The Global Catalogue of Microorganisms (GCM) 10K type strain sequencing project: providing services to taxonomists for standard genome sequencing and annotation.</title>
        <authorList>
            <consortium name="The Broad Institute Genomics Platform"/>
            <consortium name="The Broad Institute Genome Sequencing Center for Infectious Disease"/>
            <person name="Wu L."/>
            <person name="Ma J."/>
        </authorList>
    </citation>
    <scope>NUCLEOTIDE SEQUENCE [LARGE SCALE GENOMIC DNA]</scope>
    <source>
        <strain evidence="3">CGMCC 1.15795</strain>
    </source>
</reference>
<evidence type="ECO:0000313" key="2">
    <source>
        <dbReference type="EMBL" id="MFD1874654.1"/>
    </source>
</evidence>
<feature type="domain" description="Fibronectin type-III" evidence="1">
    <location>
        <begin position="244"/>
        <end position="334"/>
    </location>
</feature>
<evidence type="ECO:0000313" key="3">
    <source>
        <dbReference type="Proteomes" id="UP001597197"/>
    </source>
</evidence>
<dbReference type="Pfam" id="PF16656">
    <property type="entry name" value="Pur_ac_phosph_N"/>
    <property type="match status" value="1"/>
</dbReference>
<dbReference type="SUPFAM" id="SSF49363">
    <property type="entry name" value="Purple acid phosphatase, N-terminal domain"/>
    <property type="match status" value="1"/>
</dbReference>
<protein>
    <submittedName>
        <fullName evidence="2">Fibronectin type III domain-containing protein</fullName>
    </submittedName>
</protein>
<dbReference type="Proteomes" id="UP001597197">
    <property type="component" value="Unassembled WGS sequence"/>
</dbReference>
<name>A0ABW4QYP8_9BACT</name>
<proteinExistence type="predicted"/>
<dbReference type="InterPro" id="IPR003961">
    <property type="entry name" value="FN3_dom"/>
</dbReference>
<accession>A0ABW4QYP8</accession>
<evidence type="ECO:0000259" key="1">
    <source>
        <dbReference type="PROSITE" id="PS50853"/>
    </source>
</evidence>
<comment type="caution">
    <text evidence="2">The sequence shown here is derived from an EMBL/GenBank/DDBJ whole genome shotgun (WGS) entry which is preliminary data.</text>
</comment>
<dbReference type="InterPro" id="IPR015914">
    <property type="entry name" value="PAPs_N"/>
</dbReference>
<keyword evidence="3" id="KW-1185">Reference proteome</keyword>
<dbReference type="EMBL" id="JBHUFD010000018">
    <property type="protein sequence ID" value="MFD1874654.1"/>
    <property type="molecule type" value="Genomic_DNA"/>
</dbReference>
<organism evidence="2 3">
    <name type="scientific">Hymenobacter bucti</name>
    <dbReference type="NCBI Taxonomy" id="1844114"/>
    <lineage>
        <taxon>Bacteria</taxon>
        <taxon>Pseudomonadati</taxon>
        <taxon>Bacteroidota</taxon>
        <taxon>Cytophagia</taxon>
        <taxon>Cytophagales</taxon>
        <taxon>Hymenobacteraceae</taxon>
        <taxon>Hymenobacter</taxon>
    </lineage>
</organism>
<dbReference type="Gene3D" id="2.60.40.380">
    <property type="entry name" value="Purple acid phosphatase-like, N-terminal"/>
    <property type="match status" value="1"/>
</dbReference>
<dbReference type="PROSITE" id="PS50853">
    <property type="entry name" value="FN3"/>
    <property type="match status" value="1"/>
</dbReference>
<dbReference type="RefSeq" id="WP_382316642.1">
    <property type="nucleotide sequence ID" value="NZ_JBHUFD010000018.1"/>
</dbReference>
<dbReference type="InterPro" id="IPR008963">
    <property type="entry name" value="Purple_acid_Pase-like_N"/>
</dbReference>
<sequence length="335" mass="33895">MLISTLLVAAGFLTPPAAPGPGTPAAGPLAGPIAGVISLKAARTQGVGATVTVRGLVLNGAELGGLRFVQDGESGLALYALPSRVPGFDALHAGDSVQVTGQLKNYNGLLEMDPVLAVHKVTGNRPLRALRVPAAALTGAFVEANEGRLVEITGVTRLTSPAGATVTTLAANANYLLNGQSGGLLRVVNASTGPAGLVDAAVPQGEVFNVRGLLSQYSPTGTGGYQLLPRLAADLVRGGGLPLLTGEPVPVSVTPQSVTIEFTTTHPGDTRVKYGPSATQLLETRTSETLTTQHRIVLDGLAPGTTYYVQAGSHNAAGTTSAPAVPIITGGKKKK</sequence>
<gene>
    <name evidence="2" type="ORF">ACFSDX_19610</name>
</gene>